<protein>
    <recommendedName>
        <fullName evidence="7">30S ribosomal protein S15</fullName>
    </recommendedName>
</protein>
<dbReference type="InterPro" id="IPR000589">
    <property type="entry name" value="Ribosomal_uS15"/>
</dbReference>
<dbReference type="AlphaFoldDB" id="A0A0C2XQE1"/>
<accession>A0A0C2XQE1</accession>
<dbReference type="FunCoup" id="A0A0C2XQE1">
    <property type="interactions" value="120"/>
</dbReference>
<dbReference type="PANTHER" id="PTHR23321">
    <property type="entry name" value="RIBOSOMAL PROTEIN S15, BACTERIAL AND ORGANELLAR"/>
    <property type="match status" value="1"/>
</dbReference>
<dbReference type="GO" id="GO:0005737">
    <property type="term" value="C:cytoplasm"/>
    <property type="evidence" value="ECO:0007669"/>
    <property type="project" value="UniProtKB-ARBA"/>
</dbReference>
<dbReference type="SUPFAM" id="SSF47060">
    <property type="entry name" value="S15/NS1 RNA-binding domain"/>
    <property type="match status" value="1"/>
</dbReference>
<evidence type="ECO:0000313" key="6">
    <source>
        <dbReference type="Proteomes" id="UP000054549"/>
    </source>
</evidence>
<dbReference type="GO" id="GO:1990904">
    <property type="term" value="C:ribonucleoprotein complex"/>
    <property type="evidence" value="ECO:0007669"/>
    <property type="project" value="UniProtKB-KW"/>
</dbReference>
<dbReference type="Gene3D" id="1.10.287.10">
    <property type="entry name" value="S15/NS1, RNA-binding"/>
    <property type="match status" value="1"/>
</dbReference>
<evidence type="ECO:0000256" key="4">
    <source>
        <dbReference type="RuleBase" id="RU003919"/>
    </source>
</evidence>
<keyword evidence="3 4" id="KW-0687">Ribonucleoprotein</keyword>
<dbReference type="Proteomes" id="UP000054549">
    <property type="component" value="Unassembled WGS sequence"/>
</dbReference>
<gene>
    <name evidence="5" type="ORF">M378DRAFT_65497</name>
</gene>
<dbReference type="NCBIfam" id="TIGR00952">
    <property type="entry name" value="S15_bact"/>
    <property type="match status" value="1"/>
</dbReference>
<organism evidence="5 6">
    <name type="scientific">Amanita muscaria (strain Koide BX008)</name>
    <dbReference type="NCBI Taxonomy" id="946122"/>
    <lineage>
        <taxon>Eukaryota</taxon>
        <taxon>Fungi</taxon>
        <taxon>Dikarya</taxon>
        <taxon>Basidiomycota</taxon>
        <taxon>Agaricomycotina</taxon>
        <taxon>Agaricomycetes</taxon>
        <taxon>Agaricomycetidae</taxon>
        <taxon>Agaricales</taxon>
        <taxon>Pluteineae</taxon>
        <taxon>Amanitaceae</taxon>
        <taxon>Amanita</taxon>
    </lineage>
</organism>
<evidence type="ECO:0008006" key="7">
    <source>
        <dbReference type="Google" id="ProtNLM"/>
    </source>
</evidence>
<dbReference type="GO" id="GO:0005840">
    <property type="term" value="C:ribosome"/>
    <property type="evidence" value="ECO:0007669"/>
    <property type="project" value="UniProtKB-KW"/>
</dbReference>
<dbReference type="InterPro" id="IPR005290">
    <property type="entry name" value="Ribosomal_uS15_bac-type"/>
</dbReference>
<comment type="similarity">
    <text evidence="1 4">Belongs to the universal ribosomal protein uS15 family.</text>
</comment>
<keyword evidence="2 4" id="KW-0689">Ribosomal protein</keyword>
<dbReference type="GO" id="GO:0006412">
    <property type="term" value="P:translation"/>
    <property type="evidence" value="ECO:0007669"/>
    <property type="project" value="InterPro"/>
</dbReference>
<evidence type="ECO:0000256" key="2">
    <source>
        <dbReference type="ARBA" id="ARBA00022980"/>
    </source>
</evidence>
<keyword evidence="6" id="KW-1185">Reference proteome</keyword>
<sequence>MLNLNSTGIRIVSPSSYISSTSSCRCAGALLHTSSVQRAQLAHRTGSRDPKRTNTLIKQETKRKAIEGRPHIVLGNRPGDEKKWRNCDLAKILVTEEELRSPSASTETSDQPIGTLELPKHMNFGVGEVENPLLFRVLPVLSAQTSVLANQSQRPEVLASLHAEGQEKELFKASNFAKVVDLRNANAGGIAYENRRRIIRTFSTPENTFDPGRSEVQAALLTYRIRNLYSHLTAFRRDVGNRRGLRKLVHQRAKVLRYLKRTDRQRYDIILERLGLEPESVEGELVV</sequence>
<dbReference type="CDD" id="cd00677">
    <property type="entry name" value="S15_NS1_EPRS_RNA-bind"/>
    <property type="match status" value="1"/>
</dbReference>
<dbReference type="InParanoid" id="A0A0C2XQE1"/>
<evidence type="ECO:0000256" key="3">
    <source>
        <dbReference type="ARBA" id="ARBA00023274"/>
    </source>
</evidence>
<name>A0A0C2XQE1_AMAMK</name>
<dbReference type="PROSITE" id="PS00362">
    <property type="entry name" value="RIBOSOMAL_S15"/>
    <property type="match status" value="1"/>
</dbReference>
<evidence type="ECO:0000313" key="5">
    <source>
        <dbReference type="EMBL" id="KIL71423.1"/>
    </source>
</evidence>
<dbReference type="HOGENOM" id="CLU_063745_0_0_1"/>
<dbReference type="OrthoDB" id="441444at2759"/>
<dbReference type="Pfam" id="PF00312">
    <property type="entry name" value="Ribosomal_S15"/>
    <property type="match status" value="1"/>
</dbReference>
<dbReference type="STRING" id="946122.A0A0C2XQE1"/>
<evidence type="ECO:0000256" key="1">
    <source>
        <dbReference type="ARBA" id="ARBA00008434"/>
    </source>
</evidence>
<dbReference type="GO" id="GO:0003735">
    <property type="term" value="F:structural constituent of ribosome"/>
    <property type="evidence" value="ECO:0007669"/>
    <property type="project" value="InterPro"/>
</dbReference>
<dbReference type="PANTHER" id="PTHR23321:SF26">
    <property type="entry name" value="SMALL RIBOSOMAL SUBUNIT PROTEIN US15M"/>
    <property type="match status" value="1"/>
</dbReference>
<dbReference type="InterPro" id="IPR009068">
    <property type="entry name" value="uS15_NS1_RNA-bd_sf"/>
</dbReference>
<dbReference type="EMBL" id="KN818222">
    <property type="protein sequence ID" value="KIL71423.1"/>
    <property type="molecule type" value="Genomic_DNA"/>
</dbReference>
<reference evidence="5 6" key="1">
    <citation type="submission" date="2014-04" db="EMBL/GenBank/DDBJ databases">
        <title>Evolutionary Origins and Diversification of the Mycorrhizal Mutualists.</title>
        <authorList>
            <consortium name="DOE Joint Genome Institute"/>
            <consortium name="Mycorrhizal Genomics Consortium"/>
            <person name="Kohler A."/>
            <person name="Kuo A."/>
            <person name="Nagy L.G."/>
            <person name="Floudas D."/>
            <person name="Copeland A."/>
            <person name="Barry K.W."/>
            <person name="Cichocki N."/>
            <person name="Veneault-Fourrey C."/>
            <person name="LaButti K."/>
            <person name="Lindquist E.A."/>
            <person name="Lipzen A."/>
            <person name="Lundell T."/>
            <person name="Morin E."/>
            <person name="Murat C."/>
            <person name="Riley R."/>
            <person name="Ohm R."/>
            <person name="Sun H."/>
            <person name="Tunlid A."/>
            <person name="Henrissat B."/>
            <person name="Grigoriev I.V."/>
            <person name="Hibbett D.S."/>
            <person name="Martin F."/>
        </authorList>
    </citation>
    <scope>NUCLEOTIDE SEQUENCE [LARGE SCALE GENOMIC DNA]</scope>
    <source>
        <strain evidence="5 6">Koide BX008</strain>
    </source>
</reference>
<dbReference type="HAMAP" id="MF_01343_B">
    <property type="entry name" value="Ribosomal_uS15_B"/>
    <property type="match status" value="1"/>
</dbReference>
<dbReference type="SMART" id="SM01387">
    <property type="entry name" value="Ribosomal_S15"/>
    <property type="match status" value="1"/>
</dbReference>
<proteinExistence type="inferred from homology"/>